<sequence length="397" mass="43151">MDEFAQTRGVDDLFDDEIIPILPSQAAAEYPDDNSPYSNSQSDQATPHTPQDPPPPDSGSGFSRTRRYHRNRAPRGALYAKAPKAAGRDTTTTRENVNGAPVATQGVGDSILDKVTPPADESGVIGEDDNDMKQKDITKQKVPAVRGDRSGTGGVKKPKLTEEELSERVASIKIAAAKRAAAHARAEADEASFNQREKIAAEKRSQERQIHRAMVSERERNRQRKLQAQTGREWDAEKSQELPGNDGGAYRRGMHGSVANQTPKTDSWMPLEDNEKVYGNGHRGRGHRGDRGGRGRGYGRGRDRGGYNRGSNELSTHASLKGADNVQQVLSIEAENEFPALPSSKNDETGSWAPGDQPAPSNMNLDTPLSPVPLKGSWADHVDELHEAEAQKTAQAA</sequence>
<reference evidence="1" key="1">
    <citation type="journal article" date="2022" name="bioRxiv">
        <title>Population genetic analysis of Ophidiomyces ophidiicola, the causative agent of snake fungal disease, indicates recent introductions to the USA.</title>
        <authorList>
            <person name="Ladner J.T."/>
            <person name="Palmer J.M."/>
            <person name="Ettinger C.L."/>
            <person name="Stajich J.E."/>
            <person name="Farrell T.M."/>
            <person name="Glorioso B.M."/>
            <person name="Lawson B."/>
            <person name="Price S.J."/>
            <person name="Stengle A.G."/>
            <person name="Grear D.A."/>
            <person name="Lorch J.M."/>
        </authorList>
    </citation>
    <scope>NUCLEOTIDE SEQUENCE</scope>
    <source>
        <strain evidence="1">NWHC 24266-5</strain>
    </source>
</reference>
<name>A0ACB8V2U5_9EURO</name>
<accession>A0ACB8V2U5</accession>
<comment type="caution">
    <text evidence="1">The sequence shown here is derived from an EMBL/GenBank/DDBJ whole genome shotgun (WGS) entry which is preliminary data.</text>
</comment>
<organism evidence="1">
    <name type="scientific">Ophidiomyces ophidiicola</name>
    <dbReference type="NCBI Taxonomy" id="1387563"/>
    <lineage>
        <taxon>Eukaryota</taxon>
        <taxon>Fungi</taxon>
        <taxon>Dikarya</taxon>
        <taxon>Ascomycota</taxon>
        <taxon>Pezizomycotina</taxon>
        <taxon>Eurotiomycetes</taxon>
        <taxon>Eurotiomycetidae</taxon>
        <taxon>Onygenales</taxon>
        <taxon>Onygenaceae</taxon>
        <taxon>Ophidiomyces</taxon>
    </lineage>
</organism>
<proteinExistence type="predicted"/>
<gene>
    <name evidence="1" type="ORF">LOY88_001151</name>
</gene>
<protein>
    <submittedName>
        <fullName evidence="1">Uncharacterized protein</fullName>
    </submittedName>
</protein>
<evidence type="ECO:0000313" key="1">
    <source>
        <dbReference type="EMBL" id="KAI2391327.1"/>
    </source>
</evidence>
<dbReference type="EMBL" id="JALBCA010000012">
    <property type="protein sequence ID" value="KAI2391327.1"/>
    <property type="molecule type" value="Genomic_DNA"/>
</dbReference>